<dbReference type="Proteomes" id="UP000076858">
    <property type="component" value="Unassembled WGS sequence"/>
</dbReference>
<proteinExistence type="predicted"/>
<dbReference type="GO" id="GO:0000127">
    <property type="term" value="C:transcription factor TFIIIC complex"/>
    <property type="evidence" value="ECO:0007669"/>
    <property type="project" value="TreeGrafter"/>
</dbReference>
<accession>A0A162C8B0</accession>
<dbReference type="PANTHER" id="PTHR23082:SF0">
    <property type="entry name" value="GENERAL TRANSCRIPTION FACTOR 3C POLYPEPTIDE 3"/>
    <property type="match status" value="1"/>
</dbReference>
<dbReference type="PANTHER" id="PTHR23082">
    <property type="entry name" value="TRANSCRIPTION INITIATION FACTOR IIIC TFIIIC , POLYPEPTIDE 3-RELATED"/>
    <property type="match status" value="1"/>
</dbReference>
<dbReference type="OrthoDB" id="151490at2759"/>
<organism evidence="1 2">
    <name type="scientific">Daphnia magna</name>
    <dbReference type="NCBI Taxonomy" id="35525"/>
    <lineage>
        <taxon>Eukaryota</taxon>
        <taxon>Metazoa</taxon>
        <taxon>Ecdysozoa</taxon>
        <taxon>Arthropoda</taxon>
        <taxon>Crustacea</taxon>
        <taxon>Branchiopoda</taxon>
        <taxon>Diplostraca</taxon>
        <taxon>Cladocera</taxon>
        <taxon>Anomopoda</taxon>
        <taxon>Daphniidae</taxon>
        <taxon>Daphnia</taxon>
    </lineage>
</organism>
<feature type="non-terminal residue" evidence="1">
    <location>
        <position position="49"/>
    </location>
</feature>
<evidence type="ECO:0000313" key="2">
    <source>
        <dbReference type="Proteomes" id="UP000076858"/>
    </source>
</evidence>
<dbReference type="STRING" id="35525.A0A162C8B0"/>
<feature type="non-terminal residue" evidence="1">
    <location>
        <position position="1"/>
    </location>
</feature>
<dbReference type="EMBL" id="LRGB01005468">
    <property type="protein sequence ID" value="KZS02041.1"/>
    <property type="molecule type" value="Genomic_DNA"/>
</dbReference>
<sequence length="49" mass="5628">LMGEANLRYARNEKQDAINLCMEVIRQAPNYAGPFPALSMFYKDLGDYE</sequence>
<dbReference type="InterPro" id="IPR039340">
    <property type="entry name" value="Tfc4/TFIIIC-102/Sfc4"/>
</dbReference>
<dbReference type="GO" id="GO:0006383">
    <property type="term" value="P:transcription by RNA polymerase III"/>
    <property type="evidence" value="ECO:0007669"/>
    <property type="project" value="InterPro"/>
</dbReference>
<keyword evidence="2" id="KW-1185">Reference proteome</keyword>
<evidence type="ECO:0000313" key="1">
    <source>
        <dbReference type="EMBL" id="KZS02041.1"/>
    </source>
</evidence>
<reference evidence="1 2" key="1">
    <citation type="submission" date="2016-03" db="EMBL/GenBank/DDBJ databases">
        <title>EvidentialGene: Evidence-directed Construction of Genes on Genomes.</title>
        <authorList>
            <person name="Gilbert D.G."/>
            <person name="Choi J.-H."/>
            <person name="Mockaitis K."/>
            <person name="Colbourne J."/>
            <person name="Pfrender M."/>
        </authorList>
    </citation>
    <scope>NUCLEOTIDE SEQUENCE [LARGE SCALE GENOMIC DNA]</scope>
    <source>
        <strain evidence="1 2">Xinb3</strain>
        <tissue evidence="1">Complete organism</tissue>
    </source>
</reference>
<name>A0A162C8B0_9CRUS</name>
<protein>
    <submittedName>
        <fullName evidence="1">General transcription factor 3C Polypeptide 3</fullName>
    </submittedName>
</protein>
<dbReference type="AlphaFoldDB" id="A0A162C8B0"/>
<gene>
    <name evidence="1" type="ORF">APZ42_001074</name>
</gene>
<comment type="caution">
    <text evidence="1">The sequence shown here is derived from an EMBL/GenBank/DDBJ whole genome shotgun (WGS) entry which is preliminary data.</text>
</comment>